<dbReference type="HOGENOM" id="CLU_3282683_0_0_2"/>
<name>A0A0C5C0B7_9ARCH</name>
<accession>A0A0C5C0B7</accession>
<proteinExistence type="predicted"/>
<reference evidence="2 3" key="3">
    <citation type="journal article" date="2019" name="Int. J. Syst. Evol. Microbiol.">
        <title>Nitrosopumilus adriaticus sp. nov. and Nitrosopumilus piranensis sp. nov., two ammonia-oxidizing archaea from the Adriatic Sea and members of the class Nitrososphaeria.</title>
        <authorList>
            <person name="Bayer B."/>
            <person name="Vojvoda J."/>
            <person name="Reinthaler T."/>
            <person name="Reyes C."/>
            <person name="Pinto M."/>
            <person name="Herndl G.J."/>
        </authorList>
    </citation>
    <scope>NUCLEOTIDE SEQUENCE [LARGE SCALE GENOMIC DNA]</scope>
    <source>
        <strain evidence="2 3">D3C</strain>
    </source>
</reference>
<sequence length="40" mass="4870">MMYFRSKEEKLVEKQKKVQVNSNKTKKSRLGIENNRHSKF</sequence>
<keyword evidence="3" id="KW-1185">Reference proteome</keyword>
<evidence type="ECO:0000313" key="2">
    <source>
        <dbReference type="EMBL" id="AJM92775.1"/>
    </source>
</evidence>
<protein>
    <submittedName>
        <fullName evidence="2">Uncharacterized protein</fullName>
    </submittedName>
</protein>
<evidence type="ECO:0000256" key="1">
    <source>
        <dbReference type="SAM" id="MobiDB-lite"/>
    </source>
</evidence>
<reference evidence="2 3" key="2">
    <citation type="journal article" date="2016" name="ISME J.">
        <title>Physiological and genomic characterization of two novel marine thaumarchaeal strains indicates niche differentiation.</title>
        <authorList>
            <person name="Bayer B."/>
            <person name="Vojvoda J."/>
            <person name="Offre P."/>
            <person name="Alves R.J."/>
            <person name="Elisabeth N.H."/>
            <person name="Garcia J.A."/>
            <person name="Volland J.M."/>
            <person name="Srivastava A."/>
            <person name="Schleper C."/>
            <person name="Herndl G.J."/>
        </authorList>
    </citation>
    <scope>NUCLEOTIDE SEQUENCE [LARGE SCALE GENOMIC DNA]</scope>
    <source>
        <strain evidence="2 3">D3C</strain>
    </source>
</reference>
<evidence type="ECO:0000313" key="3">
    <source>
        <dbReference type="Proteomes" id="UP000032027"/>
    </source>
</evidence>
<dbReference type="PATRIC" id="fig|1582439.9.peg.1612"/>
<feature type="region of interest" description="Disordered" evidence="1">
    <location>
        <begin position="1"/>
        <end position="40"/>
    </location>
</feature>
<gene>
    <name evidence="2" type="ORF">NPIRD3C_1563</name>
</gene>
<dbReference type="Proteomes" id="UP000032027">
    <property type="component" value="Chromosome"/>
</dbReference>
<dbReference type="KEGG" id="nid:NPIRD3C_1563"/>
<feature type="compositionally biased region" description="Basic and acidic residues" evidence="1">
    <location>
        <begin position="1"/>
        <end position="16"/>
    </location>
</feature>
<dbReference type="EMBL" id="CP010868">
    <property type="protein sequence ID" value="AJM92775.1"/>
    <property type="molecule type" value="Genomic_DNA"/>
</dbReference>
<organism evidence="2 3">
    <name type="scientific">Nitrosopumilus piranensis</name>
    <dbReference type="NCBI Taxonomy" id="1582439"/>
    <lineage>
        <taxon>Archaea</taxon>
        <taxon>Nitrososphaerota</taxon>
        <taxon>Nitrososphaeria</taxon>
        <taxon>Nitrosopumilales</taxon>
        <taxon>Nitrosopumilaceae</taxon>
        <taxon>Nitrosopumilus</taxon>
    </lineage>
</organism>
<dbReference type="AlphaFoldDB" id="A0A0C5C0B7"/>
<reference evidence="3" key="1">
    <citation type="submission" date="2015-02" db="EMBL/GenBank/DDBJ databases">
        <title>Characterization of two novel Thaumarchaeota isolated from the Northern Adriatic Sea.</title>
        <authorList>
            <person name="Bayer B."/>
            <person name="Vojvoda J."/>
            <person name="Offre P."/>
            <person name="Srivastava A."/>
            <person name="Elisabeth N."/>
            <person name="Garcia J.A.L."/>
            <person name="Schleper C."/>
            <person name="Herndl G.J."/>
        </authorList>
    </citation>
    <scope>NUCLEOTIDE SEQUENCE [LARGE SCALE GENOMIC DNA]</scope>
    <source>
        <strain evidence="3">D3C</strain>
    </source>
</reference>